<dbReference type="InterPro" id="IPR014284">
    <property type="entry name" value="RNA_pol_sigma-70_dom"/>
</dbReference>
<evidence type="ECO:0000313" key="6">
    <source>
        <dbReference type="Proteomes" id="UP001597214"/>
    </source>
</evidence>
<accession>A0ABW4LQC1</accession>
<organism evidence="5 6">
    <name type="scientific">Bacillus salitolerans</name>
    <dbReference type="NCBI Taxonomy" id="1437434"/>
    <lineage>
        <taxon>Bacteria</taxon>
        <taxon>Bacillati</taxon>
        <taxon>Bacillota</taxon>
        <taxon>Bacilli</taxon>
        <taxon>Bacillales</taxon>
        <taxon>Bacillaceae</taxon>
        <taxon>Bacillus</taxon>
    </lineage>
</organism>
<dbReference type="NCBIfam" id="TIGR02937">
    <property type="entry name" value="sigma70-ECF"/>
    <property type="match status" value="1"/>
</dbReference>
<comment type="caution">
    <text evidence="5">The sequence shown here is derived from an EMBL/GenBank/DDBJ whole genome shotgun (WGS) entry which is preliminary data.</text>
</comment>
<dbReference type="InterPro" id="IPR007627">
    <property type="entry name" value="RNA_pol_sigma70_r2"/>
</dbReference>
<keyword evidence="2" id="KW-0731">Sigma factor</keyword>
<proteinExistence type="predicted"/>
<keyword evidence="6" id="KW-1185">Reference proteome</keyword>
<evidence type="ECO:0000259" key="4">
    <source>
        <dbReference type="Pfam" id="PF04542"/>
    </source>
</evidence>
<dbReference type="Proteomes" id="UP001597214">
    <property type="component" value="Unassembled WGS sequence"/>
</dbReference>
<evidence type="ECO:0000256" key="3">
    <source>
        <dbReference type="ARBA" id="ARBA00023163"/>
    </source>
</evidence>
<reference evidence="6" key="1">
    <citation type="journal article" date="2019" name="Int. J. Syst. Evol. Microbiol.">
        <title>The Global Catalogue of Microorganisms (GCM) 10K type strain sequencing project: providing services to taxonomists for standard genome sequencing and annotation.</title>
        <authorList>
            <consortium name="The Broad Institute Genomics Platform"/>
            <consortium name="The Broad Institute Genome Sequencing Center for Infectious Disease"/>
            <person name="Wu L."/>
            <person name="Ma J."/>
        </authorList>
    </citation>
    <scope>NUCLEOTIDE SEQUENCE [LARGE SCALE GENOMIC DNA]</scope>
    <source>
        <strain evidence="6">CCUG 49339</strain>
    </source>
</reference>
<dbReference type="PANTHER" id="PTHR43133">
    <property type="entry name" value="RNA POLYMERASE ECF-TYPE SIGMA FACTO"/>
    <property type="match status" value="1"/>
</dbReference>
<name>A0ABW4LQC1_9BACI</name>
<keyword evidence="1" id="KW-0805">Transcription regulation</keyword>
<keyword evidence="3" id="KW-0804">Transcription</keyword>
<dbReference type="Pfam" id="PF04542">
    <property type="entry name" value="Sigma70_r2"/>
    <property type="match status" value="1"/>
</dbReference>
<dbReference type="Gene3D" id="1.10.1740.10">
    <property type="match status" value="1"/>
</dbReference>
<dbReference type="InterPro" id="IPR039425">
    <property type="entry name" value="RNA_pol_sigma-70-like"/>
</dbReference>
<dbReference type="PANTHER" id="PTHR43133:SF60">
    <property type="entry name" value="RNA POLYMERASE SIGMA FACTOR SIGV"/>
    <property type="match status" value="1"/>
</dbReference>
<gene>
    <name evidence="5" type="ORF">ACFSCX_09020</name>
</gene>
<evidence type="ECO:0000256" key="2">
    <source>
        <dbReference type="ARBA" id="ARBA00023082"/>
    </source>
</evidence>
<dbReference type="InterPro" id="IPR013325">
    <property type="entry name" value="RNA_pol_sigma_r2"/>
</dbReference>
<protein>
    <submittedName>
        <fullName evidence="5">RNA polymerase sigma factor</fullName>
    </submittedName>
</protein>
<dbReference type="SUPFAM" id="SSF88946">
    <property type="entry name" value="Sigma2 domain of RNA polymerase sigma factors"/>
    <property type="match status" value="1"/>
</dbReference>
<feature type="domain" description="RNA polymerase sigma-70 region 2" evidence="4">
    <location>
        <begin position="26"/>
        <end position="91"/>
    </location>
</feature>
<evidence type="ECO:0000313" key="5">
    <source>
        <dbReference type="EMBL" id="MFD1736707.1"/>
    </source>
</evidence>
<dbReference type="RefSeq" id="WP_377927873.1">
    <property type="nucleotide sequence ID" value="NZ_JBHUEM010000010.1"/>
</dbReference>
<evidence type="ECO:0000256" key="1">
    <source>
        <dbReference type="ARBA" id="ARBA00023015"/>
    </source>
</evidence>
<dbReference type="EMBL" id="JBHUEM010000010">
    <property type="protein sequence ID" value="MFD1736707.1"/>
    <property type="molecule type" value="Genomic_DNA"/>
</dbReference>
<sequence>MKAKSSKGIVLAPLKQSQNEQKGNELYIKYKEKVYCLALSFVKDNYLAEDLSHEILMKCYLTLEKFNGNCTFQSWIYRIAINHCIDFLRKGYRHRDLFYENTDLFTGKEGTPETDVFNNFRKEELLFNLRQLPPNIKRSLYSTTLRINL</sequence>